<proteinExistence type="predicted"/>
<keyword evidence="2" id="KW-0732">Signal</keyword>
<gene>
    <name evidence="3" type="ORF">NMOB1V02_LOCUS8592</name>
</gene>
<evidence type="ECO:0000256" key="1">
    <source>
        <dbReference type="SAM" id="MobiDB-lite"/>
    </source>
</evidence>
<reference evidence="3" key="1">
    <citation type="submission" date="2020-11" db="EMBL/GenBank/DDBJ databases">
        <authorList>
            <person name="Tran Van P."/>
        </authorList>
    </citation>
    <scope>NUCLEOTIDE SEQUENCE</scope>
</reference>
<feature type="region of interest" description="Disordered" evidence="1">
    <location>
        <begin position="48"/>
        <end position="75"/>
    </location>
</feature>
<feature type="signal peptide" evidence="2">
    <location>
        <begin position="1"/>
        <end position="22"/>
    </location>
</feature>
<evidence type="ECO:0000256" key="2">
    <source>
        <dbReference type="SAM" id="SignalP"/>
    </source>
</evidence>
<sequence length="195" mass="21270">MNALYSILLFVLMLALVALTWKENPRHDCDPLSSILKNFKAACSGTKRCGKDPSEARPPCTLNQPPTASPPEIDVEEKKAGKSCILPDILTENDEEKLLCKLGDGDVDNRDSEKTTISGVPEGADQSLMREVAGIDSGKCELPTEDSAKCSAEVDSEGSGNQYVTSVRAGAHYAETLWRNIWDTISRTPKEELEK</sequence>
<name>A0A7R9BVC8_9CRUS</name>
<dbReference type="EMBL" id="CAJPEX010002492">
    <property type="protein sequence ID" value="CAG0921088.1"/>
    <property type="molecule type" value="Genomic_DNA"/>
</dbReference>
<dbReference type="EMBL" id="OA884529">
    <property type="protein sequence ID" value="CAD7280936.1"/>
    <property type="molecule type" value="Genomic_DNA"/>
</dbReference>
<dbReference type="Proteomes" id="UP000678499">
    <property type="component" value="Unassembled WGS sequence"/>
</dbReference>
<feature type="chain" id="PRO_5036403019" evidence="2">
    <location>
        <begin position="23"/>
        <end position="195"/>
    </location>
</feature>
<accession>A0A7R9BVC8</accession>
<evidence type="ECO:0000313" key="4">
    <source>
        <dbReference type="Proteomes" id="UP000678499"/>
    </source>
</evidence>
<dbReference type="AlphaFoldDB" id="A0A7R9BVC8"/>
<evidence type="ECO:0000313" key="3">
    <source>
        <dbReference type="EMBL" id="CAD7280936.1"/>
    </source>
</evidence>
<protein>
    <submittedName>
        <fullName evidence="3">Uncharacterized protein</fullName>
    </submittedName>
</protein>
<organism evidence="3">
    <name type="scientific">Notodromas monacha</name>
    <dbReference type="NCBI Taxonomy" id="399045"/>
    <lineage>
        <taxon>Eukaryota</taxon>
        <taxon>Metazoa</taxon>
        <taxon>Ecdysozoa</taxon>
        <taxon>Arthropoda</taxon>
        <taxon>Crustacea</taxon>
        <taxon>Oligostraca</taxon>
        <taxon>Ostracoda</taxon>
        <taxon>Podocopa</taxon>
        <taxon>Podocopida</taxon>
        <taxon>Cypridocopina</taxon>
        <taxon>Cypridoidea</taxon>
        <taxon>Cyprididae</taxon>
        <taxon>Notodromas</taxon>
    </lineage>
</organism>
<keyword evidence="4" id="KW-1185">Reference proteome</keyword>